<dbReference type="Pfam" id="PF10604">
    <property type="entry name" value="Polyketide_cyc2"/>
    <property type="match status" value="1"/>
</dbReference>
<keyword evidence="5" id="KW-1185">Reference proteome</keyword>
<organism evidence="2 4">
    <name type="scientific">Iodobacter fluviatilis</name>
    <dbReference type="NCBI Taxonomy" id="537"/>
    <lineage>
        <taxon>Bacteria</taxon>
        <taxon>Pseudomonadati</taxon>
        <taxon>Pseudomonadota</taxon>
        <taxon>Betaproteobacteria</taxon>
        <taxon>Neisseriales</taxon>
        <taxon>Chitinibacteraceae</taxon>
        <taxon>Iodobacter</taxon>
    </lineage>
</organism>
<dbReference type="InterPro" id="IPR019587">
    <property type="entry name" value="Polyketide_cyclase/dehydratase"/>
</dbReference>
<dbReference type="SUPFAM" id="SSF55961">
    <property type="entry name" value="Bet v1-like"/>
    <property type="match status" value="1"/>
</dbReference>
<reference evidence="3 5" key="2">
    <citation type="submission" date="2019-03" db="EMBL/GenBank/DDBJ databases">
        <title>Genomic Encyclopedia of Type Strains, Phase IV (KMG-IV): sequencing the most valuable type-strain genomes for metagenomic binning, comparative biology and taxonomic classification.</title>
        <authorList>
            <person name="Goeker M."/>
        </authorList>
    </citation>
    <scope>NUCLEOTIDE SEQUENCE [LARGE SCALE GENOMIC DNA]</scope>
    <source>
        <strain evidence="3 5">DSM 3764</strain>
    </source>
</reference>
<dbReference type="Proteomes" id="UP000255108">
    <property type="component" value="Unassembled WGS sequence"/>
</dbReference>
<sequence length="143" mass="15908">MNIVEKQVVIAAAPETIFRIYQDVDNWKAWDPDTKSSSLKEGLTLGSKGRLTPTKGNTVPMEVTAIELNRHFTVSSKTFLYRMDFDHELVAVEGGTRVVHRVTFAGLLKPLLIRMLAPLVDKGLPITLQRLKAQAEGAQAEHI</sequence>
<evidence type="ECO:0000313" key="5">
    <source>
        <dbReference type="Proteomes" id="UP000295794"/>
    </source>
</evidence>
<dbReference type="Gene3D" id="3.30.530.20">
    <property type="match status" value="1"/>
</dbReference>
<dbReference type="RefSeq" id="WP_115229168.1">
    <property type="nucleotide sequence ID" value="NZ_CAWOLO010000008.1"/>
</dbReference>
<dbReference type="OrthoDB" id="9810827at2"/>
<evidence type="ECO:0000313" key="2">
    <source>
        <dbReference type="EMBL" id="STR45304.1"/>
    </source>
</evidence>
<gene>
    <name evidence="3" type="ORF">EV682_10835</name>
    <name evidence="2" type="ORF">NCTC11159_03865</name>
</gene>
<name>A0A377STC3_9NEIS</name>
<evidence type="ECO:0000313" key="3">
    <source>
        <dbReference type="EMBL" id="TCU85012.1"/>
    </source>
</evidence>
<protein>
    <submittedName>
        <fullName evidence="2">Polyketide cyclase / dehydrase and lipid transport</fullName>
    </submittedName>
    <submittedName>
        <fullName evidence="3">Polyketide cyclase/dehydrase/lipid transport protein</fullName>
    </submittedName>
</protein>
<proteinExistence type="predicted"/>
<evidence type="ECO:0000313" key="4">
    <source>
        <dbReference type="Proteomes" id="UP000255108"/>
    </source>
</evidence>
<dbReference type="EMBL" id="UGHR01000004">
    <property type="protein sequence ID" value="STR45304.1"/>
    <property type="molecule type" value="Genomic_DNA"/>
</dbReference>
<dbReference type="EMBL" id="SMBT01000008">
    <property type="protein sequence ID" value="TCU85012.1"/>
    <property type="molecule type" value="Genomic_DNA"/>
</dbReference>
<dbReference type="InterPro" id="IPR023393">
    <property type="entry name" value="START-like_dom_sf"/>
</dbReference>
<dbReference type="AlphaFoldDB" id="A0A377STC3"/>
<reference evidence="2 4" key="1">
    <citation type="submission" date="2018-06" db="EMBL/GenBank/DDBJ databases">
        <authorList>
            <consortium name="Pathogen Informatics"/>
            <person name="Doyle S."/>
        </authorList>
    </citation>
    <scope>NUCLEOTIDE SEQUENCE [LARGE SCALE GENOMIC DNA]</scope>
    <source>
        <strain evidence="2 4">NCTC11159</strain>
    </source>
</reference>
<accession>A0A377STC3</accession>
<dbReference type="Proteomes" id="UP000295794">
    <property type="component" value="Unassembled WGS sequence"/>
</dbReference>
<evidence type="ECO:0000256" key="1">
    <source>
        <dbReference type="SAM" id="MobiDB-lite"/>
    </source>
</evidence>
<feature type="region of interest" description="Disordered" evidence="1">
    <location>
        <begin position="34"/>
        <end position="56"/>
    </location>
</feature>